<proteinExistence type="predicted"/>
<feature type="transmembrane region" description="Helical" evidence="1">
    <location>
        <begin position="118"/>
        <end position="140"/>
    </location>
</feature>
<keyword evidence="1" id="KW-1133">Transmembrane helix</keyword>
<accession>A0AAV9DD31</accession>
<name>A0AAV9DD31_ACOCL</name>
<evidence type="ECO:0000256" key="1">
    <source>
        <dbReference type="SAM" id="Phobius"/>
    </source>
</evidence>
<dbReference type="PANTHER" id="PTHR33782:SF5">
    <property type="entry name" value="MEDIATOR OF RNA POLYMERASE II TRANSCRIPTION SUBUNIT"/>
    <property type="match status" value="1"/>
</dbReference>
<keyword evidence="1" id="KW-0812">Transmembrane</keyword>
<protein>
    <submittedName>
        <fullName evidence="2">Uncharacterized protein</fullName>
    </submittedName>
</protein>
<keyword evidence="1" id="KW-0472">Membrane</keyword>
<evidence type="ECO:0000313" key="2">
    <source>
        <dbReference type="EMBL" id="KAK1298940.1"/>
    </source>
</evidence>
<evidence type="ECO:0000313" key="3">
    <source>
        <dbReference type="Proteomes" id="UP001180020"/>
    </source>
</evidence>
<reference evidence="2" key="2">
    <citation type="submission" date="2023-06" db="EMBL/GenBank/DDBJ databases">
        <authorList>
            <person name="Ma L."/>
            <person name="Liu K.-W."/>
            <person name="Li Z."/>
            <person name="Hsiao Y.-Y."/>
            <person name="Qi Y."/>
            <person name="Fu T."/>
            <person name="Tang G."/>
            <person name="Zhang D."/>
            <person name="Sun W.-H."/>
            <person name="Liu D.-K."/>
            <person name="Li Y."/>
            <person name="Chen G.-Z."/>
            <person name="Liu X.-D."/>
            <person name="Liao X.-Y."/>
            <person name="Jiang Y.-T."/>
            <person name="Yu X."/>
            <person name="Hao Y."/>
            <person name="Huang J."/>
            <person name="Zhao X.-W."/>
            <person name="Ke S."/>
            <person name="Chen Y.-Y."/>
            <person name="Wu W.-L."/>
            <person name="Hsu J.-L."/>
            <person name="Lin Y.-F."/>
            <person name="Huang M.-D."/>
            <person name="Li C.-Y."/>
            <person name="Huang L."/>
            <person name="Wang Z.-W."/>
            <person name="Zhao X."/>
            <person name="Zhong W.-Y."/>
            <person name="Peng D.-H."/>
            <person name="Ahmad S."/>
            <person name="Lan S."/>
            <person name="Zhang J.-S."/>
            <person name="Tsai W.-C."/>
            <person name="Van De Peer Y."/>
            <person name="Liu Z.-J."/>
        </authorList>
    </citation>
    <scope>NUCLEOTIDE SEQUENCE</scope>
    <source>
        <strain evidence="2">CP</strain>
        <tissue evidence="2">Leaves</tissue>
    </source>
</reference>
<comment type="caution">
    <text evidence="2">The sequence shown here is derived from an EMBL/GenBank/DDBJ whole genome shotgun (WGS) entry which is preliminary data.</text>
</comment>
<dbReference type="AlphaFoldDB" id="A0AAV9DD31"/>
<organism evidence="2 3">
    <name type="scientific">Acorus calamus</name>
    <name type="common">Sweet flag</name>
    <dbReference type="NCBI Taxonomy" id="4465"/>
    <lineage>
        <taxon>Eukaryota</taxon>
        <taxon>Viridiplantae</taxon>
        <taxon>Streptophyta</taxon>
        <taxon>Embryophyta</taxon>
        <taxon>Tracheophyta</taxon>
        <taxon>Spermatophyta</taxon>
        <taxon>Magnoliopsida</taxon>
        <taxon>Liliopsida</taxon>
        <taxon>Acoraceae</taxon>
        <taxon>Acorus</taxon>
    </lineage>
</organism>
<keyword evidence="3" id="KW-1185">Reference proteome</keyword>
<dbReference type="Proteomes" id="UP001180020">
    <property type="component" value="Unassembled WGS sequence"/>
</dbReference>
<dbReference type="PANTHER" id="PTHR33782">
    <property type="entry name" value="OS01G0121600 PROTEIN"/>
    <property type="match status" value="1"/>
</dbReference>
<sequence length="153" mass="17563">MLSHSLCSPRLLLHPQSFPLNRHRHRHRHWTIRRPRALVIASATPPDDDDDGGFDMDTLRRRVEELSKSEVSMKDKLLEELIEWEKKCNYTFYDSDMWEISGMFQLHRGEAAKPKASIGLTVMVTVGLPIPVLVIILYLMDAAKGVLSKSQIN</sequence>
<gene>
    <name evidence="2" type="ORF">QJS10_CPB14g00300</name>
</gene>
<dbReference type="EMBL" id="JAUJYO010000014">
    <property type="protein sequence ID" value="KAK1298940.1"/>
    <property type="molecule type" value="Genomic_DNA"/>
</dbReference>
<reference evidence="2" key="1">
    <citation type="journal article" date="2023" name="Nat. Commun.">
        <title>Diploid and tetraploid genomes of Acorus and the evolution of monocots.</title>
        <authorList>
            <person name="Ma L."/>
            <person name="Liu K.W."/>
            <person name="Li Z."/>
            <person name="Hsiao Y.Y."/>
            <person name="Qi Y."/>
            <person name="Fu T."/>
            <person name="Tang G.D."/>
            <person name="Zhang D."/>
            <person name="Sun W.H."/>
            <person name="Liu D.K."/>
            <person name="Li Y."/>
            <person name="Chen G.Z."/>
            <person name="Liu X.D."/>
            <person name="Liao X.Y."/>
            <person name="Jiang Y.T."/>
            <person name="Yu X."/>
            <person name="Hao Y."/>
            <person name="Huang J."/>
            <person name="Zhao X.W."/>
            <person name="Ke S."/>
            <person name="Chen Y.Y."/>
            <person name="Wu W.L."/>
            <person name="Hsu J.L."/>
            <person name="Lin Y.F."/>
            <person name="Huang M.D."/>
            <person name="Li C.Y."/>
            <person name="Huang L."/>
            <person name="Wang Z.W."/>
            <person name="Zhao X."/>
            <person name="Zhong W.Y."/>
            <person name="Peng D.H."/>
            <person name="Ahmad S."/>
            <person name="Lan S."/>
            <person name="Zhang J.S."/>
            <person name="Tsai W.C."/>
            <person name="Van de Peer Y."/>
            <person name="Liu Z.J."/>
        </authorList>
    </citation>
    <scope>NUCLEOTIDE SEQUENCE</scope>
    <source>
        <strain evidence="2">CP</strain>
    </source>
</reference>